<accession>A0A3R6VZ82</accession>
<feature type="compositionally biased region" description="Low complexity" evidence="1">
    <location>
        <begin position="84"/>
        <end position="94"/>
    </location>
</feature>
<dbReference type="VEuPathDB" id="FungiDB:H310_08664"/>
<dbReference type="Proteomes" id="UP000285060">
    <property type="component" value="Unassembled WGS sequence"/>
</dbReference>
<protein>
    <submittedName>
        <fullName evidence="2">Uncharacterized protein</fullName>
    </submittedName>
</protein>
<proteinExistence type="predicted"/>
<evidence type="ECO:0000313" key="2">
    <source>
        <dbReference type="EMBL" id="RHY31235.1"/>
    </source>
</evidence>
<organism evidence="2 3">
    <name type="scientific">Aphanomyces invadans</name>
    <dbReference type="NCBI Taxonomy" id="157072"/>
    <lineage>
        <taxon>Eukaryota</taxon>
        <taxon>Sar</taxon>
        <taxon>Stramenopiles</taxon>
        <taxon>Oomycota</taxon>
        <taxon>Saprolegniomycetes</taxon>
        <taxon>Saprolegniales</taxon>
        <taxon>Verrucalvaceae</taxon>
        <taxon>Aphanomyces</taxon>
    </lineage>
</organism>
<dbReference type="EMBL" id="QUSY01000231">
    <property type="protein sequence ID" value="RHY31235.1"/>
    <property type="molecule type" value="Genomic_DNA"/>
</dbReference>
<evidence type="ECO:0000256" key="1">
    <source>
        <dbReference type="SAM" id="MobiDB-lite"/>
    </source>
</evidence>
<keyword evidence="3" id="KW-1185">Reference proteome</keyword>
<dbReference type="AlphaFoldDB" id="A0A3R6VZ82"/>
<feature type="region of interest" description="Disordered" evidence="1">
    <location>
        <begin position="42"/>
        <end position="94"/>
    </location>
</feature>
<feature type="non-terminal residue" evidence="2">
    <location>
        <position position="558"/>
    </location>
</feature>
<reference evidence="2 3" key="1">
    <citation type="submission" date="2018-08" db="EMBL/GenBank/DDBJ databases">
        <title>Aphanomyces genome sequencing and annotation.</title>
        <authorList>
            <person name="Minardi D."/>
            <person name="Oidtmann B."/>
            <person name="Van Der Giezen M."/>
            <person name="Studholme D.J."/>
        </authorList>
    </citation>
    <scope>NUCLEOTIDE SEQUENCE [LARGE SCALE GENOMIC DNA]</scope>
    <source>
        <strain evidence="2 3">NJM0002</strain>
    </source>
</reference>
<sequence length="558" mass="61392">MPSPSAVGHKVVLDSIRPDYEPSAPNSLVALRKRPAVANPYAQTFPHIPKSPPRHHCHAPSSGSTSPVKTTVSTDLPPCPRPTTTPSTPSLLPSTNHVTFRELAIVAPKPRKNHITTLSLPKPTSRASASSFWDHSPMPAAPRFVPGLRSDDLKSSRQLARQRRDLDAVAHRLSKHERCATTSLKHAYFAVSEAKTSRTGVSNHIRVACEMLSIAYTAFAWLDLDTVHLGFVHSSIDAAQHRANLRAALSHVAMERHAALESEWAKHRMDFNKQAESFLHISKQAQSLRIAPKDNVTVLSTKVAASNVEKRAMAAVMHGTGGNYVVRGHGQHVKETEQVKKMSRKSSRRRVPLSQHATTSNRDVVLSTLLAEKRTKAQKALFDEDLVFASVAAENAAMANAQNAATRELQAWSSTRDECDAMDAECALSLAVELMNDTNKATQKQNVARYVEGVIAAAVRRCVRPAVVAQRGDEIDDDTTTIEDETREHTMAKAFFASDVEAQRAALANEVEACKAMFAKRVADNDEQVRKMCLKLHERAFAEDSIEDLVYESLQDDK</sequence>
<gene>
    <name evidence="2" type="ORF">DYB32_007789</name>
</gene>
<evidence type="ECO:0000313" key="3">
    <source>
        <dbReference type="Proteomes" id="UP000285060"/>
    </source>
</evidence>
<comment type="caution">
    <text evidence="2">The sequence shown here is derived from an EMBL/GenBank/DDBJ whole genome shotgun (WGS) entry which is preliminary data.</text>
</comment>
<name>A0A3R6VZ82_9STRA</name>
<feature type="compositionally biased region" description="Polar residues" evidence="1">
    <location>
        <begin position="61"/>
        <end position="73"/>
    </location>
</feature>